<evidence type="ECO:0000256" key="5">
    <source>
        <dbReference type="ARBA" id="ARBA00023136"/>
    </source>
</evidence>
<comment type="caution">
    <text evidence="7">The sequence shown here is derived from an EMBL/GenBank/DDBJ whole genome shotgun (WGS) entry which is preliminary data.</text>
</comment>
<dbReference type="AlphaFoldDB" id="A0A2U1JUD2"/>
<proteinExistence type="predicted"/>
<accession>A0A2U1JUD2</accession>
<evidence type="ECO:0000256" key="2">
    <source>
        <dbReference type="ARBA" id="ARBA00022475"/>
    </source>
</evidence>
<reference evidence="7 8" key="1">
    <citation type="submission" date="2018-04" db="EMBL/GenBank/DDBJ databases">
        <title>Flavobacterium sp. nov., isolated from glacier ice.</title>
        <authorList>
            <person name="Liu Q."/>
            <person name="Xin Y.-H."/>
        </authorList>
    </citation>
    <scope>NUCLEOTIDE SEQUENCE [LARGE SCALE GENOMIC DNA]</scope>
    <source>
        <strain evidence="7 8">LB2P30</strain>
    </source>
</reference>
<dbReference type="Pfam" id="PF03626">
    <property type="entry name" value="COX4_pro"/>
    <property type="match status" value="1"/>
</dbReference>
<dbReference type="GO" id="GO:0005886">
    <property type="term" value="C:plasma membrane"/>
    <property type="evidence" value="ECO:0007669"/>
    <property type="project" value="UniProtKB-SubCell"/>
</dbReference>
<keyword evidence="8" id="KW-1185">Reference proteome</keyword>
<organism evidence="7 8">
    <name type="scientific">Flavobacterium laiguense</name>
    <dbReference type="NCBI Taxonomy" id="2169409"/>
    <lineage>
        <taxon>Bacteria</taxon>
        <taxon>Pseudomonadati</taxon>
        <taxon>Bacteroidota</taxon>
        <taxon>Flavobacteriia</taxon>
        <taxon>Flavobacteriales</taxon>
        <taxon>Flavobacteriaceae</taxon>
        <taxon>Flavobacterium</taxon>
    </lineage>
</organism>
<sequence>MVIVVSSTLFNFLKMQKSLIFVYGVLIALTIATALIANFMLVSPFVVSLIMGLAVFKFSLVTFQFMELKKANSFWKVSLTLTLGLIVLLIIFLK</sequence>
<name>A0A2U1JUD2_9FLAO</name>
<evidence type="ECO:0000256" key="4">
    <source>
        <dbReference type="ARBA" id="ARBA00022989"/>
    </source>
</evidence>
<keyword evidence="4 6" id="KW-1133">Transmembrane helix</keyword>
<dbReference type="Proteomes" id="UP000245618">
    <property type="component" value="Unassembled WGS sequence"/>
</dbReference>
<feature type="transmembrane region" description="Helical" evidence="6">
    <location>
        <begin position="20"/>
        <end position="39"/>
    </location>
</feature>
<evidence type="ECO:0008006" key="9">
    <source>
        <dbReference type="Google" id="ProtNLM"/>
    </source>
</evidence>
<keyword evidence="5 6" id="KW-0472">Membrane</keyword>
<gene>
    <name evidence="7" type="ORF">DB891_11130</name>
</gene>
<evidence type="ECO:0000256" key="6">
    <source>
        <dbReference type="SAM" id="Phobius"/>
    </source>
</evidence>
<evidence type="ECO:0000256" key="1">
    <source>
        <dbReference type="ARBA" id="ARBA00004651"/>
    </source>
</evidence>
<keyword evidence="2" id="KW-1003">Cell membrane</keyword>
<dbReference type="InterPro" id="IPR005171">
    <property type="entry name" value="Cyt_c_oxidase_su4_prok"/>
</dbReference>
<comment type="subcellular location">
    <subcellularLocation>
        <location evidence="1">Cell membrane</location>
        <topology evidence="1">Multi-pass membrane protein</topology>
    </subcellularLocation>
</comment>
<protein>
    <recommendedName>
        <fullName evidence="9">Cytochrome C oxidase subunit IV</fullName>
    </recommendedName>
</protein>
<evidence type="ECO:0000313" key="8">
    <source>
        <dbReference type="Proteomes" id="UP000245618"/>
    </source>
</evidence>
<evidence type="ECO:0000256" key="3">
    <source>
        <dbReference type="ARBA" id="ARBA00022692"/>
    </source>
</evidence>
<keyword evidence="3 6" id="KW-0812">Transmembrane</keyword>
<dbReference type="EMBL" id="QCZH01000012">
    <property type="protein sequence ID" value="PWA08559.1"/>
    <property type="molecule type" value="Genomic_DNA"/>
</dbReference>
<feature type="transmembrane region" description="Helical" evidence="6">
    <location>
        <begin position="73"/>
        <end position="93"/>
    </location>
</feature>
<evidence type="ECO:0000313" key="7">
    <source>
        <dbReference type="EMBL" id="PWA08559.1"/>
    </source>
</evidence>
<feature type="transmembrane region" description="Helical" evidence="6">
    <location>
        <begin position="45"/>
        <end position="66"/>
    </location>
</feature>